<evidence type="ECO:0000313" key="4">
    <source>
        <dbReference type="EMBL" id="CAH0112859.1"/>
    </source>
</evidence>
<evidence type="ECO:0000256" key="1">
    <source>
        <dbReference type="SAM" id="Coils"/>
    </source>
</evidence>
<evidence type="ECO:0000256" key="2">
    <source>
        <dbReference type="SAM" id="MobiDB-lite"/>
    </source>
</evidence>
<feature type="compositionally biased region" description="Polar residues" evidence="2">
    <location>
        <begin position="984"/>
        <end position="995"/>
    </location>
</feature>
<dbReference type="PANTHER" id="PTHR15572:SF0">
    <property type="entry name" value="GLUTAMINE-RICH PROTEIN-RELATED"/>
    <property type="match status" value="1"/>
</dbReference>
<feature type="domain" description="GLTSCR protein conserved" evidence="3">
    <location>
        <begin position="1201"/>
        <end position="1302"/>
    </location>
</feature>
<protein>
    <recommendedName>
        <fullName evidence="3">GLTSCR protein conserved domain-containing protein</fullName>
    </recommendedName>
</protein>
<feature type="region of interest" description="Disordered" evidence="2">
    <location>
        <begin position="383"/>
        <end position="403"/>
    </location>
</feature>
<organism evidence="4 5">
    <name type="scientific">Daphnia galeata</name>
    <dbReference type="NCBI Taxonomy" id="27404"/>
    <lineage>
        <taxon>Eukaryota</taxon>
        <taxon>Metazoa</taxon>
        <taxon>Ecdysozoa</taxon>
        <taxon>Arthropoda</taxon>
        <taxon>Crustacea</taxon>
        <taxon>Branchiopoda</taxon>
        <taxon>Diplostraca</taxon>
        <taxon>Cladocera</taxon>
        <taxon>Anomopoda</taxon>
        <taxon>Daphniidae</taxon>
        <taxon>Daphnia</taxon>
    </lineage>
</organism>
<feature type="compositionally biased region" description="Basic residues" evidence="2">
    <location>
        <begin position="845"/>
        <end position="857"/>
    </location>
</feature>
<feature type="coiled-coil region" evidence="1">
    <location>
        <begin position="48"/>
        <end position="75"/>
    </location>
</feature>
<evidence type="ECO:0000259" key="3">
    <source>
        <dbReference type="Pfam" id="PF15249"/>
    </source>
</evidence>
<evidence type="ECO:0000313" key="5">
    <source>
        <dbReference type="Proteomes" id="UP000789390"/>
    </source>
</evidence>
<feature type="compositionally biased region" description="Polar residues" evidence="2">
    <location>
        <begin position="264"/>
        <end position="289"/>
    </location>
</feature>
<feature type="compositionally biased region" description="Pro residues" evidence="2">
    <location>
        <begin position="1177"/>
        <end position="1186"/>
    </location>
</feature>
<feature type="region of interest" description="Disordered" evidence="2">
    <location>
        <begin position="1019"/>
        <end position="1038"/>
    </location>
</feature>
<feature type="compositionally biased region" description="Low complexity" evidence="2">
    <location>
        <begin position="1050"/>
        <end position="1066"/>
    </location>
</feature>
<name>A0A8J2S8R1_9CRUS</name>
<feature type="region of interest" description="Disordered" evidence="2">
    <location>
        <begin position="1143"/>
        <end position="1189"/>
    </location>
</feature>
<keyword evidence="1" id="KW-0175">Coiled coil</keyword>
<dbReference type="GO" id="GO:0016514">
    <property type="term" value="C:SWI/SNF complex"/>
    <property type="evidence" value="ECO:0007669"/>
    <property type="project" value="TreeGrafter"/>
</dbReference>
<dbReference type="OrthoDB" id="2556847at2759"/>
<comment type="caution">
    <text evidence="4">The sequence shown here is derived from an EMBL/GenBank/DDBJ whole genome shotgun (WGS) entry which is preliminary data.</text>
</comment>
<feature type="compositionally biased region" description="Low complexity" evidence="2">
    <location>
        <begin position="392"/>
        <end position="403"/>
    </location>
</feature>
<dbReference type="PANTHER" id="PTHR15572">
    <property type="entry name" value="GLIOMA TUMOR SUPPRESSOR CANDIDATE REGION GENE 1"/>
    <property type="match status" value="1"/>
</dbReference>
<feature type="region of interest" description="Disordered" evidence="2">
    <location>
        <begin position="820"/>
        <end position="880"/>
    </location>
</feature>
<feature type="compositionally biased region" description="Low complexity" evidence="2">
    <location>
        <begin position="112"/>
        <end position="136"/>
    </location>
</feature>
<dbReference type="InterPro" id="IPR015671">
    <property type="entry name" value="GSCR1_dom"/>
</dbReference>
<feature type="compositionally biased region" description="Low complexity" evidence="2">
    <location>
        <begin position="290"/>
        <end position="318"/>
    </location>
</feature>
<feature type="compositionally biased region" description="Low complexity" evidence="2">
    <location>
        <begin position="1143"/>
        <end position="1156"/>
    </location>
</feature>
<feature type="compositionally biased region" description="Polar residues" evidence="2">
    <location>
        <begin position="154"/>
        <end position="167"/>
    </location>
</feature>
<feature type="region of interest" description="Disordered" evidence="2">
    <location>
        <begin position="475"/>
        <end position="499"/>
    </location>
</feature>
<dbReference type="EMBL" id="CAKKLH010000332">
    <property type="protein sequence ID" value="CAH0112859.1"/>
    <property type="molecule type" value="Genomic_DNA"/>
</dbReference>
<feature type="region of interest" description="Disordered" evidence="2">
    <location>
        <begin position="226"/>
        <end position="318"/>
    </location>
</feature>
<dbReference type="GO" id="GO:0045893">
    <property type="term" value="P:positive regulation of DNA-templated transcription"/>
    <property type="evidence" value="ECO:0007669"/>
    <property type="project" value="TreeGrafter"/>
</dbReference>
<keyword evidence="5" id="KW-1185">Reference proteome</keyword>
<gene>
    <name evidence="4" type="ORF">DGAL_LOCUS16652</name>
</gene>
<dbReference type="Pfam" id="PF15249">
    <property type="entry name" value="GLTSCR1"/>
    <property type="match status" value="1"/>
</dbReference>
<accession>A0A8J2S8R1</accession>
<feature type="compositionally biased region" description="Polar residues" evidence="2">
    <location>
        <begin position="557"/>
        <end position="569"/>
    </location>
</feature>
<feature type="region of interest" description="Disordered" evidence="2">
    <location>
        <begin position="961"/>
        <end position="995"/>
    </location>
</feature>
<feature type="compositionally biased region" description="Polar residues" evidence="2">
    <location>
        <begin position="1025"/>
        <end position="1038"/>
    </location>
</feature>
<sequence>MDYDGQRLLDVINDPNALESFLGGIGNGSGINNSANAHSGVSLDSTHTTITQQQLASLQQQIQQQQQQLQQLQQQQQIHSPFSVPVRSPAPGTSPAATVILRSPAAPPPAASPSSLASSPAPNTLGHATSYSVSSPAPAPSPGPQQFSYRAVPSPQQRTGSLSSTPVASPINYPPGPGPGNTGQTTQSVQLPAGTITIPALATAVGQVQQLVSGGQVLQIVSAPPTATTPQVAGTNNTTTSQPVVRHPVAAARSKQPQLRPKPANNSSPGPVQQAHVVNSPRTSSPVIVQQQQQQQQQLHHHQQQQQQQQHQHQQQLQQQQQPVQQQITQQHATGQVVQLGTGGPTGTLVFSGGGNAMFPALAPTGGQFFLQQQGSGGFQLIVRPPVPSSSPPKQQQQQQSIVMQPQIGQTVHLAPNNNNRPATAVAAAVPNPPCHPTISQHHQPMVRLVTLPGLGTVQLQQIQTPNGPAFLAVQQPQQHQPQQQTQQQPATFLRNHPGQPTFIQQHHVIQQQQQPHIVTQQQQQQPHIINNLTQQPQQQQQQDNIRLVSSPATTLIQNNDNAVDHNNSTTTTTFATPPNKKPPAKKKPKPKKKKEEVVVEEKKPAVQVNLAELLKQTGIVDDDESFFMDDEPTLPPPPPPQIQQQQPIQMQMEQPIPPTETKENNMMLGPMLSEMNLIQTLHQHGLALSDDDLHTLRNFIKPSEQASEQSSALGGSDSLANGLKGATMLKAPAAAVSLTLGNGQVIQLTGEPFADAQQQPRVQFVTNPFDPQATQVFQTAPQTVSAPAAPTQMTEVMHSTNHGFQNEFLEDLARSQIVSDSKKTKSKAAPVQRAAPANTNNNVPKKKAEPRKKKPPPVKAGAAGTNAGQTTPTNSGTVPRVQTIKLSPQNQQRFVNNSFPQNLRNIQAQIQYLTSKKDPTPQDTSLLQKLIEHHQKILATGKPVPTIPGQHAQGIPFNPTPTAAHAPPAPESGVSVVQPVPPTANTGTNVSRSQGKVANVPANIQQNTHLANLLRQPVSDKNSRMTTSNASNQQAGLRQIQPTATQLRAATPTTTGATGSNAPASQQSNKISVSTGPVSISATSCSTSVASSNCSTATITNNVNVINVTTTQSTIQSPMGTLILTTMDGGGSTPTVSTGVTNSSTALTNSSTIASPVPSTEAGRSNATPARGIKRPAPPSAPPKPSISKSTLFEHQLKTDQSGALAPDCKTPFKNKTNACKRLVRYHVFHELGPTPQELEKEEEDLETHAQQLLSKFHQMINKYHYLLLMESTKEAPTSEHVMVERMFAGEEKQSLERLKEETRVAKELQLTPVWPAVKTEPTTASTTTATTPVATNAAAADIVNGRRDSPSEDPKLTPKMALLKFTRKEGEGYKSELQIPQEYKEVRVMVEDVVKSNGRIRESLEMNHSVSLNDSTISGLTGMDSKPYDEWEAIQRELALYPDARDRDDMGFDGEEGGVIYDEDIKAQMQNAIDDLLRLNGCDEVIPPHLQHMTNAAHSAGGVPIGGITGAPSSSSNYEAIANASGAAAAAGGGFPPMKNGDQFCNNSEMQVDLALNEAVNSIL</sequence>
<feature type="region of interest" description="Disordered" evidence="2">
    <location>
        <begin position="1050"/>
        <end position="1072"/>
    </location>
</feature>
<feature type="region of interest" description="Disordered" evidence="2">
    <location>
        <begin position="103"/>
        <end position="187"/>
    </location>
</feature>
<feature type="region of interest" description="Disordered" evidence="2">
    <location>
        <begin position="557"/>
        <end position="599"/>
    </location>
</feature>
<dbReference type="InterPro" id="IPR052438">
    <property type="entry name" value="Chromatin_remod/trans_coact"/>
</dbReference>
<feature type="compositionally biased region" description="Basic residues" evidence="2">
    <location>
        <begin position="583"/>
        <end position="593"/>
    </location>
</feature>
<feature type="compositionally biased region" description="Low complexity" evidence="2">
    <location>
        <begin position="860"/>
        <end position="874"/>
    </location>
</feature>
<proteinExistence type="predicted"/>
<reference evidence="4" key="1">
    <citation type="submission" date="2021-11" db="EMBL/GenBank/DDBJ databases">
        <authorList>
            <person name="Schell T."/>
        </authorList>
    </citation>
    <scope>NUCLEOTIDE SEQUENCE</scope>
    <source>
        <strain evidence="4">M5</strain>
    </source>
</reference>
<dbReference type="Proteomes" id="UP000789390">
    <property type="component" value="Unassembled WGS sequence"/>
</dbReference>
<feature type="compositionally biased region" description="Low complexity" evidence="2">
    <location>
        <begin position="475"/>
        <end position="490"/>
    </location>
</feature>
<feature type="compositionally biased region" description="Polar residues" evidence="2">
    <location>
        <begin position="226"/>
        <end position="243"/>
    </location>
</feature>